<evidence type="ECO:0000256" key="4">
    <source>
        <dbReference type="ARBA" id="ARBA00022723"/>
    </source>
</evidence>
<evidence type="ECO:0000256" key="6">
    <source>
        <dbReference type="ARBA" id="ARBA00022837"/>
    </source>
</evidence>
<dbReference type="SMART" id="SM00054">
    <property type="entry name" value="EFh"/>
    <property type="match status" value="2"/>
</dbReference>
<evidence type="ECO:0000259" key="14">
    <source>
        <dbReference type="PROSITE" id="PS51371"/>
    </source>
</evidence>
<evidence type="ECO:0000256" key="10">
    <source>
        <dbReference type="SAM" id="MobiDB-lite"/>
    </source>
</evidence>
<evidence type="ECO:0000313" key="15">
    <source>
        <dbReference type="EMBL" id="CAE4606024.1"/>
    </source>
</evidence>
<dbReference type="EMBL" id="HBNS01017894">
    <property type="protein sequence ID" value="CAE4606024.1"/>
    <property type="molecule type" value="Transcribed_RNA"/>
</dbReference>
<feature type="compositionally biased region" description="Low complexity" evidence="10">
    <location>
        <begin position="811"/>
        <end position="832"/>
    </location>
</feature>
<keyword evidence="6" id="KW-0106">Calcium</keyword>
<feature type="domain" description="CBS" evidence="14">
    <location>
        <begin position="739"/>
        <end position="796"/>
    </location>
</feature>
<keyword evidence="5" id="KW-0547">Nucleotide-binding</keyword>
<dbReference type="GO" id="GO:0016779">
    <property type="term" value="F:nucleotidyltransferase activity"/>
    <property type="evidence" value="ECO:0007669"/>
    <property type="project" value="UniProtKB-KW"/>
</dbReference>
<dbReference type="SUPFAM" id="SSF47473">
    <property type="entry name" value="EF-hand"/>
    <property type="match status" value="1"/>
</dbReference>
<dbReference type="GO" id="GO:0005509">
    <property type="term" value="F:calcium ion binding"/>
    <property type="evidence" value="ECO:0007669"/>
    <property type="project" value="InterPro"/>
</dbReference>
<keyword evidence="12" id="KW-0732">Signal</keyword>
<dbReference type="SUPFAM" id="SSF64182">
    <property type="entry name" value="DHH phosphoesterases"/>
    <property type="match status" value="1"/>
</dbReference>
<dbReference type="SMART" id="SM00116">
    <property type="entry name" value="CBS"/>
    <property type="match status" value="1"/>
</dbReference>
<keyword evidence="11" id="KW-0812">Transmembrane</keyword>
<keyword evidence="3" id="KW-0548">Nucleotidyltransferase</keyword>
<feature type="chain" id="PRO_5031514900" description="Calmodulin" evidence="12">
    <location>
        <begin position="39"/>
        <end position="975"/>
    </location>
</feature>
<name>A0A7S4R7K6_9STRA</name>
<evidence type="ECO:0000256" key="11">
    <source>
        <dbReference type="SAM" id="Phobius"/>
    </source>
</evidence>
<dbReference type="InterPro" id="IPR011992">
    <property type="entry name" value="EF-hand-dom_pair"/>
</dbReference>
<keyword evidence="11" id="KW-1133">Transmembrane helix</keyword>
<dbReference type="PROSITE" id="PS51371">
    <property type="entry name" value="CBS"/>
    <property type="match status" value="1"/>
</dbReference>
<dbReference type="PANTHER" id="PTHR47788">
    <property type="entry name" value="POLYA POLYMERASE"/>
    <property type="match status" value="1"/>
</dbReference>
<dbReference type="InterPro" id="IPR018247">
    <property type="entry name" value="EF_Hand_1_Ca_BS"/>
</dbReference>
<proteinExistence type="predicted"/>
<dbReference type="InterPro" id="IPR038763">
    <property type="entry name" value="DHH_sf"/>
</dbReference>
<evidence type="ECO:0000256" key="3">
    <source>
        <dbReference type="ARBA" id="ARBA00022695"/>
    </source>
</evidence>
<sequence length="975" mass="107306">MAATREKNKHVRVSSSNIMSTFLLLLLLKITMNHDAYCCHAYLSSPTLSFLPSCNAIPRIKRINTLPWYKRRITMPSSTTIILHATTDKVTSSDESSASSSSDDAFSNAESAFNVKETTATTTKDKKKKPITTYSAKFYEDNDIDLISDVDGKVTAVQKTTPQKERQLPENEMVDTATTVVEEEESTTAYTNPQVIEGDFVGTTPSPQQKAAEIAAAAAAKKPKIMKEPKPKVVPMSGFNVVLTHCTADFDSLASAVGLAKLWSSSPKGSSGGTDDDDDDDGEEKNKQKVIPTFVVLPRGAHPAVQKFLSLHKHLFPIRSLKSLPSDLSGLHRLGLVDAQRRDRIGPAEHLLSYAKRVTVVDHHIDGETDIPEATDYVVEKVGSVSTMIVERLQQSQLELSEAEATLLALGIHADTGSLCYDSTTPRDAFALSWCMEQGASQAAIAEHVQSSLSVEQQGVLTQALINTNSTVIHGVTVSTVLLSADGFINGLAAVTQDALELSSSDVFLLAVVYDPKAGHGRNKRGRGNNKESPSKPMDFRLKSKLLQQQAKQQEEEEKTNSAMLPSSTYDTESWKAGEEALRRKRLRAAFDRKDIDGSGYLERNEIAAAFAASGVIATEDAVDALMESRDLNGDGRLDFEEYVAFATDAEKWQKEQNKKSGQKACTMIIIGRVKAGINMKDVNLNRLFQKFGGGGHAKAASATARLSDENEASTLLQGLVDELIDTSLLKQPTVGDFMTAPVLSAKPTMNEKQVEDLFTRYDVRALPVVDDNNDVIGLVTYKEVAAAKQRFWNKEQKRLRREAKEAKEAAAAAVAAAQNRTTEETNTTSTNNKKERKVDFGKEANAKRRNQQQSGSALKGWMKQHVQLVEASMTMAEVEAVLLNTDGEYLFVFSILLLCVCKREKLFIQVVTYTLKSYISMLCLFEILITCLTFPIIHSLSSMKSWMYSRSCRWYKTTSGYGNKNRFIKTTSLL</sequence>
<organism evidence="15">
    <name type="scientific">Ditylum brightwellii</name>
    <dbReference type="NCBI Taxonomy" id="49249"/>
    <lineage>
        <taxon>Eukaryota</taxon>
        <taxon>Sar</taxon>
        <taxon>Stramenopiles</taxon>
        <taxon>Ochrophyta</taxon>
        <taxon>Bacillariophyta</taxon>
        <taxon>Mediophyceae</taxon>
        <taxon>Lithodesmiophycidae</taxon>
        <taxon>Lithodesmiales</taxon>
        <taxon>Lithodesmiaceae</taxon>
        <taxon>Ditylum</taxon>
    </lineage>
</organism>
<reference evidence="15" key="1">
    <citation type="submission" date="2021-01" db="EMBL/GenBank/DDBJ databases">
        <authorList>
            <person name="Corre E."/>
            <person name="Pelletier E."/>
            <person name="Niang G."/>
            <person name="Scheremetjew M."/>
            <person name="Finn R."/>
            <person name="Kale V."/>
            <person name="Holt S."/>
            <person name="Cochrane G."/>
            <person name="Meng A."/>
            <person name="Brown T."/>
            <person name="Cohen L."/>
        </authorList>
    </citation>
    <scope>NUCLEOTIDE SEQUENCE</scope>
    <source>
        <strain evidence="15">GSO104</strain>
    </source>
</reference>
<keyword evidence="2" id="KW-0819">tRNA processing</keyword>
<evidence type="ECO:0000259" key="13">
    <source>
        <dbReference type="PROSITE" id="PS50222"/>
    </source>
</evidence>
<gene>
    <name evidence="15" type="ORF">DBRI00130_LOCUS14297</name>
</gene>
<evidence type="ECO:0000256" key="2">
    <source>
        <dbReference type="ARBA" id="ARBA00022694"/>
    </source>
</evidence>
<feature type="domain" description="EF-hand" evidence="13">
    <location>
        <begin position="582"/>
        <end position="617"/>
    </location>
</feature>
<dbReference type="Pfam" id="PF13499">
    <property type="entry name" value="EF-hand_7"/>
    <property type="match status" value="1"/>
</dbReference>
<evidence type="ECO:0008006" key="16">
    <source>
        <dbReference type="Google" id="ProtNLM"/>
    </source>
</evidence>
<evidence type="ECO:0000256" key="7">
    <source>
        <dbReference type="ARBA" id="ARBA00022842"/>
    </source>
</evidence>
<dbReference type="GO" id="GO:0003723">
    <property type="term" value="F:RNA binding"/>
    <property type="evidence" value="ECO:0007669"/>
    <property type="project" value="UniProtKB-KW"/>
</dbReference>
<feature type="transmembrane region" description="Helical" evidence="11">
    <location>
        <begin position="919"/>
        <end position="941"/>
    </location>
</feature>
<keyword evidence="4" id="KW-0479">Metal-binding</keyword>
<feature type="region of interest" description="Disordered" evidence="10">
    <location>
        <begin position="264"/>
        <end position="285"/>
    </location>
</feature>
<dbReference type="Pfam" id="PF01368">
    <property type="entry name" value="DHH"/>
    <property type="match status" value="1"/>
</dbReference>
<feature type="region of interest" description="Disordered" evidence="10">
    <location>
        <begin position="811"/>
        <end position="859"/>
    </location>
</feature>
<dbReference type="Pfam" id="PF00571">
    <property type="entry name" value="CBS"/>
    <property type="match status" value="1"/>
</dbReference>
<feature type="domain" description="EF-hand" evidence="13">
    <location>
        <begin position="618"/>
        <end position="653"/>
    </location>
</feature>
<dbReference type="PROSITE" id="PS50222">
    <property type="entry name" value="EF_HAND_2"/>
    <property type="match status" value="2"/>
</dbReference>
<keyword evidence="11" id="KW-0472">Membrane</keyword>
<comment type="cofactor">
    <cofactor evidence="1">
        <name>Mg(2+)</name>
        <dbReference type="ChEBI" id="CHEBI:18420"/>
    </cofactor>
</comment>
<dbReference type="CDD" id="cd00051">
    <property type="entry name" value="EFh"/>
    <property type="match status" value="1"/>
</dbReference>
<feature type="compositionally biased region" description="Basic and acidic residues" evidence="10">
    <location>
        <begin position="833"/>
        <end position="847"/>
    </location>
</feature>
<dbReference type="Gene3D" id="1.10.238.10">
    <property type="entry name" value="EF-hand"/>
    <property type="match status" value="1"/>
</dbReference>
<dbReference type="Gene3D" id="3.10.580.10">
    <property type="entry name" value="CBS-domain"/>
    <property type="match status" value="1"/>
</dbReference>
<dbReference type="SUPFAM" id="SSF54631">
    <property type="entry name" value="CBS-domain pair"/>
    <property type="match status" value="1"/>
</dbReference>
<feature type="signal peptide" evidence="12">
    <location>
        <begin position="1"/>
        <end position="38"/>
    </location>
</feature>
<accession>A0A7S4R7K6</accession>
<evidence type="ECO:0000256" key="1">
    <source>
        <dbReference type="ARBA" id="ARBA00001946"/>
    </source>
</evidence>
<dbReference type="GO" id="GO:0008033">
    <property type="term" value="P:tRNA processing"/>
    <property type="evidence" value="ECO:0007669"/>
    <property type="project" value="UniProtKB-KW"/>
</dbReference>
<feature type="region of interest" description="Disordered" evidence="10">
    <location>
        <begin position="519"/>
        <end position="538"/>
    </location>
</feature>
<keyword evidence="7" id="KW-0460">Magnesium</keyword>
<dbReference type="PROSITE" id="PS00018">
    <property type="entry name" value="EF_HAND_1"/>
    <property type="match status" value="2"/>
</dbReference>
<dbReference type="InterPro" id="IPR046342">
    <property type="entry name" value="CBS_dom_sf"/>
</dbReference>
<feature type="compositionally biased region" description="Basic and acidic residues" evidence="10">
    <location>
        <begin position="529"/>
        <end position="538"/>
    </location>
</feature>
<dbReference type="InterPro" id="IPR002048">
    <property type="entry name" value="EF_hand_dom"/>
</dbReference>
<dbReference type="PANTHER" id="PTHR47788:SF1">
    <property type="entry name" value="A-ADDING TRNA NUCLEOTIDYLTRANSFERASE"/>
    <property type="match status" value="1"/>
</dbReference>
<evidence type="ECO:0000256" key="8">
    <source>
        <dbReference type="ARBA" id="ARBA00022884"/>
    </source>
</evidence>
<dbReference type="InterPro" id="IPR001667">
    <property type="entry name" value="DDH_dom"/>
</dbReference>
<dbReference type="InterPro" id="IPR052390">
    <property type="entry name" value="tRNA_nt/polyA_polymerase"/>
</dbReference>
<dbReference type="Gene3D" id="3.90.1640.10">
    <property type="entry name" value="inorganic pyrophosphatase (n-terminal core)"/>
    <property type="match status" value="1"/>
</dbReference>
<feature type="compositionally biased region" description="Polar residues" evidence="10">
    <location>
        <begin position="561"/>
        <end position="570"/>
    </location>
</feature>
<dbReference type="InterPro" id="IPR000644">
    <property type="entry name" value="CBS_dom"/>
</dbReference>
<keyword evidence="9" id="KW-0129">CBS domain</keyword>
<dbReference type="AlphaFoldDB" id="A0A7S4R7K6"/>
<keyword evidence="8" id="KW-0694">RNA-binding</keyword>
<evidence type="ECO:0000256" key="12">
    <source>
        <dbReference type="SAM" id="SignalP"/>
    </source>
</evidence>
<keyword evidence="3" id="KW-0808">Transferase</keyword>
<feature type="compositionally biased region" description="Acidic residues" evidence="10">
    <location>
        <begin position="274"/>
        <end position="283"/>
    </location>
</feature>
<protein>
    <recommendedName>
        <fullName evidence="16">Calmodulin</fullName>
    </recommendedName>
</protein>
<evidence type="ECO:0000256" key="5">
    <source>
        <dbReference type="ARBA" id="ARBA00022741"/>
    </source>
</evidence>
<evidence type="ECO:0000256" key="9">
    <source>
        <dbReference type="PROSITE-ProRule" id="PRU00703"/>
    </source>
</evidence>
<dbReference type="GO" id="GO:0000166">
    <property type="term" value="F:nucleotide binding"/>
    <property type="evidence" value="ECO:0007669"/>
    <property type="project" value="UniProtKB-KW"/>
</dbReference>
<feature type="region of interest" description="Disordered" evidence="10">
    <location>
        <begin position="546"/>
        <end position="570"/>
    </location>
</feature>
<feature type="compositionally biased region" description="Basic residues" evidence="10">
    <location>
        <begin position="519"/>
        <end position="528"/>
    </location>
</feature>